<dbReference type="GO" id="GO:0016020">
    <property type="term" value="C:membrane"/>
    <property type="evidence" value="ECO:0007669"/>
    <property type="project" value="UniProtKB-SubCell"/>
</dbReference>
<feature type="domain" description="G-protein coupled receptors family 1 profile" evidence="9">
    <location>
        <begin position="1"/>
        <end position="197"/>
    </location>
</feature>
<proteinExistence type="predicted"/>
<sequence>MLVAMNFGLISRIISAYQPDPQNIINAFCKARTYFGQSSVMSYRWMLTMACIDRYTSSTVNARIRNLANPHIASRVIFIIVIIWIIVPWHNWIFLNINGSACVWTSSSVATYNSALVVTFGFIVPATVMITCAVLINNNLRRKRQRRRNNVSTTVESQANRLLRARDRQTLLMLYVEISFYIICTLPWAIFTTLTTLVLDENQIGAAGAQRLANALQNNTTLTTLELRENAIGVVGTQHLADALQNNATLTTLKLRSNKIGDAGAQRLMKALRNNTTLTTLSLYWNFIGEIGSQHIADALRYNTTLTSLDLGCNLIEDVGAQRLANALQYNTSLTTLDLSSNNLMSDVGTQYIAAALRTNTTLTSLDLNCNSISDVGAQHLVDALQNNMVTIILVLIDLIYPSTLFYTDAYHIKDRTQYYQLRTPEANE</sequence>
<comment type="caution">
    <text evidence="10">The sequence shown here is derived from an EMBL/GenBank/DDBJ whole genome shotgun (WGS) entry which is preliminary data.</text>
</comment>
<dbReference type="PANTHER" id="PTHR24113:SF12">
    <property type="entry name" value="RAN GTPASE-ACTIVATING PROTEIN 1"/>
    <property type="match status" value="1"/>
</dbReference>
<dbReference type="InterPro" id="IPR027038">
    <property type="entry name" value="RanGap"/>
</dbReference>
<name>A0A813NXJ9_9BILA</name>
<evidence type="ECO:0000259" key="9">
    <source>
        <dbReference type="PROSITE" id="PS50262"/>
    </source>
</evidence>
<protein>
    <recommendedName>
        <fullName evidence="9">G-protein coupled receptors family 1 profile domain-containing protein</fullName>
    </recommendedName>
</protein>
<dbReference type="Pfam" id="PF00001">
    <property type="entry name" value="7tm_1"/>
    <property type="match status" value="1"/>
</dbReference>
<evidence type="ECO:0000256" key="5">
    <source>
        <dbReference type="ARBA" id="ARBA00022737"/>
    </source>
</evidence>
<dbReference type="SMART" id="SM00368">
    <property type="entry name" value="LRR_RI"/>
    <property type="match status" value="7"/>
</dbReference>
<feature type="transmembrane region" description="Helical" evidence="8">
    <location>
        <begin position="72"/>
        <end position="95"/>
    </location>
</feature>
<dbReference type="Gene3D" id="3.80.10.10">
    <property type="entry name" value="Ribonuclease Inhibitor"/>
    <property type="match status" value="2"/>
</dbReference>
<dbReference type="Gene3D" id="1.20.1070.10">
    <property type="entry name" value="Rhodopsin 7-helix transmembrane proteins"/>
    <property type="match status" value="1"/>
</dbReference>
<evidence type="ECO:0000313" key="10">
    <source>
        <dbReference type="EMBL" id="CAF0745995.1"/>
    </source>
</evidence>
<evidence type="ECO:0000256" key="2">
    <source>
        <dbReference type="ARBA" id="ARBA00022468"/>
    </source>
</evidence>
<feature type="transmembrane region" description="Helical" evidence="8">
    <location>
        <begin position="115"/>
        <end position="138"/>
    </location>
</feature>
<keyword evidence="2" id="KW-0343">GTPase activation</keyword>
<keyword evidence="6 8" id="KW-1133">Transmembrane helix</keyword>
<keyword evidence="3" id="KW-0433">Leucine-rich repeat</keyword>
<dbReference type="PANTHER" id="PTHR24113">
    <property type="entry name" value="RAN GTPASE-ACTIVATING PROTEIN 1"/>
    <property type="match status" value="1"/>
</dbReference>
<dbReference type="SUPFAM" id="SSF52047">
    <property type="entry name" value="RNI-like"/>
    <property type="match status" value="1"/>
</dbReference>
<evidence type="ECO:0000256" key="1">
    <source>
        <dbReference type="ARBA" id="ARBA00004370"/>
    </source>
</evidence>
<dbReference type="GO" id="GO:0004930">
    <property type="term" value="F:G protein-coupled receptor activity"/>
    <property type="evidence" value="ECO:0007669"/>
    <property type="project" value="InterPro"/>
</dbReference>
<keyword evidence="4 8" id="KW-0812">Transmembrane</keyword>
<dbReference type="GO" id="GO:0005634">
    <property type="term" value="C:nucleus"/>
    <property type="evidence" value="ECO:0007669"/>
    <property type="project" value="TreeGrafter"/>
</dbReference>
<dbReference type="GO" id="GO:0006913">
    <property type="term" value="P:nucleocytoplasmic transport"/>
    <property type="evidence" value="ECO:0007669"/>
    <property type="project" value="TreeGrafter"/>
</dbReference>
<evidence type="ECO:0000256" key="7">
    <source>
        <dbReference type="ARBA" id="ARBA00023136"/>
    </source>
</evidence>
<organism evidence="10 11">
    <name type="scientific">Adineta steineri</name>
    <dbReference type="NCBI Taxonomy" id="433720"/>
    <lineage>
        <taxon>Eukaryota</taxon>
        <taxon>Metazoa</taxon>
        <taxon>Spiralia</taxon>
        <taxon>Gnathifera</taxon>
        <taxon>Rotifera</taxon>
        <taxon>Eurotatoria</taxon>
        <taxon>Bdelloidea</taxon>
        <taxon>Adinetida</taxon>
        <taxon>Adinetidae</taxon>
        <taxon>Adineta</taxon>
    </lineage>
</organism>
<accession>A0A813NXJ9</accession>
<dbReference type="Proteomes" id="UP000663845">
    <property type="component" value="Unassembled WGS sequence"/>
</dbReference>
<keyword evidence="7 8" id="KW-0472">Membrane</keyword>
<dbReference type="EMBL" id="CAJNOG010000011">
    <property type="protein sequence ID" value="CAF0745995.1"/>
    <property type="molecule type" value="Genomic_DNA"/>
</dbReference>
<evidence type="ECO:0000256" key="6">
    <source>
        <dbReference type="ARBA" id="ARBA00022989"/>
    </source>
</evidence>
<dbReference type="AlphaFoldDB" id="A0A813NXJ9"/>
<evidence type="ECO:0000313" key="11">
    <source>
        <dbReference type="Proteomes" id="UP000663845"/>
    </source>
</evidence>
<dbReference type="InterPro" id="IPR000276">
    <property type="entry name" value="GPCR_Rhodpsn"/>
</dbReference>
<comment type="subcellular location">
    <subcellularLocation>
        <location evidence="1">Membrane</location>
    </subcellularLocation>
</comment>
<dbReference type="GO" id="GO:0005829">
    <property type="term" value="C:cytosol"/>
    <property type="evidence" value="ECO:0007669"/>
    <property type="project" value="TreeGrafter"/>
</dbReference>
<evidence type="ECO:0000256" key="4">
    <source>
        <dbReference type="ARBA" id="ARBA00022692"/>
    </source>
</evidence>
<dbReference type="GO" id="GO:0048471">
    <property type="term" value="C:perinuclear region of cytoplasm"/>
    <property type="evidence" value="ECO:0007669"/>
    <property type="project" value="TreeGrafter"/>
</dbReference>
<dbReference type="InterPro" id="IPR001611">
    <property type="entry name" value="Leu-rich_rpt"/>
</dbReference>
<dbReference type="InterPro" id="IPR017452">
    <property type="entry name" value="GPCR_Rhodpsn_7TM"/>
</dbReference>
<dbReference type="GO" id="GO:0031267">
    <property type="term" value="F:small GTPase binding"/>
    <property type="evidence" value="ECO:0007669"/>
    <property type="project" value="TreeGrafter"/>
</dbReference>
<dbReference type="SUPFAM" id="SSF81321">
    <property type="entry name" value="Family A G protein-coupled receptor-like"/>
    <property type="match status" value="1"/>
</dbReference>
<dbReference type="Pfam" id="PF13516">
    <property type="entry name" value="LRR_6"/>
    <property type="match status" value="5"/>
</dbReference>
<evidence type="ECO:0000256" key="3">
    <source>
        <dbReference type="ARBA" id="ARBA00022614"/>
    </source>
</evidence>
<dbReference type="InterPro" id="IPR032675">
    <property type="entry name" value="LRR_dom_sf"/>
</dbReference>
<gene>
    <name evidence="10" type="ORF">JYZ213_LOCUS2179</name>
</gene>
<evidence type="ECO:0000256" key="8">
    <source>
        <dbReference type="SAM" id="Phobius"/>
    </source>
</evidence>
<reference evidence="10" key="1">
    <citation type="submission" date="2021-02" db="EMBL/GenBank/DDBJ databases">
        <authorList>
            <person name="Nowell W R."/>
        </authorList>
    </citation>
    <scope>NUCLEOTIDE SEQUENCE</scope>
</reference>
<feature type="transmembrane region" description="Helical" evidence="8">
    <location>
        <begin position="171"/>
        <end position="191"/>
    </location>
</feature>
<dbReference type="CDD" id="cd00637">
    <property type="entry name" value="7tm_classA_rhodopsin-like"/>
    <property type="match status" value="1"/>
</dbReference>
<dbReference type="GO" id="GO:0005096">
    <property type="term" value="F:GTPase activator activity"/>
    <property type="evidence" value="ECO:0007669"/>
    <property type="project" value="UniProtKB-KW"/>
</dbReference>
<dbReference type="PROSITE" id="PS50262">
    <property type="entry name" value="G_PROTEIN_RECEP_F1_2"/>
    <property type="match status" value="1"/>
</dbReference>
<keyword evidence="5" id="KW-0677">Repeat</keyword>